<gene>
    <name evidence="7" type="ORF">CLV37_113158</name>
</gene>
<dbReference type="PANTHER" id="PTHR43643">
    <property type="entry name" value="HISTIDINOL-PHOSPHATE AMINOTRANSFERASE 2"/>
    <property type="match status" value="1"/>
</dbReference>
<dbReference type="Gene3D" id="3.90.1150.10">
    <property type="entry name" value="Aspartate Aminotransferase, domain 1"/>
    <property type="match status" value="1"/>
</dbReference>
<dbReference type="AlphaFoldDB" id="A0A2T0QYS7"/>
<dbReference type="InterPro" id="IPR015424">
    <property type="entry name" value="PyrdxlP-dep_Trfase"/>
</dbReference>
<dbReference type="InterPro" id="IPR001917">
    <property type="entry name" value="Aminotrans_II_pyridoxalP_BS"/>
</dbReference>
<dbReference type="NCBIfam" id="NF002878">
    <property type="entry name" value="PRK03321.1"/>
    <property type="match status" value="1"/>
</dbReference>
<organism evidence="7 8">
    <name type="scientific">Kineococcus rhizosphaerae</name>
    <dbReference type="NCBI Taxonomy" id="559628"/>
    <lineage>
        <taxon>Bacteria</taxon>
        <taxon>Bacillati</taxon>
        <taxon>Actinomycetota</taxon>
        <taxon>Actinomycetes</taxon>
        <taxon>Kineosporiales</taxon>
        <taxon>Kineosporiaceae</taxon>
        <taxon>Kineococcus</taxon>
    </lineage>
</organism>
<sequence>MTRPTVRPTVRPTIAALPAYSRAAGAGAVRWRASSNESTVPPSPRVVEAVARVGATSNRYPSLAGDDLVTAISARLGVGPENVVVGGGSLAVLQLALTAYTGPGTEVVHAWRSYEAYPILVGIADAEAVPVPLDAQSRHDVDAMLAAITERTAAVLVCDPNNPTGTSLDPAELRRLLAGVPRDVLVLLDQAYQEFDENTVDVPALIAAHPNVVVLRTFSKAYGLAGLRAGYAVGDAEVLAPVRNSAPPFGLSGVAEAAALAAWADVDHTAEIVATVTRSRGAFRAHLAERGLETPDARGNFVWLPVSERALELEARCVAHGVSVRAFAGEGVRVTVGDPAAEAAVLTAVEEFLVRSARPA</sequence>
<dbReference type="Pfam" id="PF00155">
    <property type="entry name" value="Aminotran_1_2"/>
    <property type="match status" value="1"/>
</dbReference>
<evidence type="ECO:0000256" key="2">
    <source>
        <dbReference type="ARBA" id="ARBA00022576"/>
    </source>
</evidence>
<keyword evidence="4 5" id="KW-0663">Pyridoxal phosphate</keyword>
<keyword evidence="2 7" id="KW-0032">Aminotransferase</keyword>
<dbReference type="EMBL" id="PVZF01000013">
    <property type="protein sequence ID" value="PRY11534.1"/>
    <property type="molecule type" value="Genomic_DNA"/>
</dbReference>
<dbReference type="InterPro" id="IPR024892">
    <property type="entry name" value="ArAT"/>
</dbReference>
<dbReference type="GO" id="GO:0030170">
    <property type="term" value="F:pyridoxal phosphate binding"/>
    <property type="evidence" value="ECO:0007669"/>
    <property type="project" value="InterPro"/>
</dbReference>
<feature type="domain" description="Aminotransferase class I/classII large" evidence="6">
    <location>
        <begin position="34"/>
        <end position="338"/>
    </location>
</feature>
<keyword evidence="8" id="KW-1185">Reference proteome</keyword>
<comment type="similarity">
    <text evidence="5">Belongs to the class-II pyridoxal-phosphate-dependent aminotransferase family.</text>
</comment>
<proteinExistence type="inferred from homology"/>
<dbReference type="SUPFAM" id="SSF53383">
    <property type="entry name" value="PLP-dependent transferases"/>
    <property type="match status" value="1"/>
</dbReference>
<dbReference type="InterPro" id="IPR050106">
    <property type="entry name" value="HistidinolP_aminotransfase"/>
</dbReference>
<dbReference type="PANTHER" id="PTHR43643:SF3">
    <property type="entry name" value="HISTIDINOL-PHOSPHATE AMINOTRANSFERASE"/>
    <property type="match status" value="1"/>
</dbReference>
<comment type="caution">
    <text evidence="7">The sequence shown here is derived from an EMBL/GenBank/DDBJ whole genome shotgun (WGS) entry which is preliminary data.</text>
</comment>
<dbReference type="PROSITE" id="PS00599">
    <property type="entry name" value="AA_TRANSFER_CLASS_2"/>
    <property type="match status" value="1"/>
</dbReference>
<evidence type="ECO:0000313" key="7">
    <source>
        <dbReference type="EMBL" id="PRY11534.1"/>
    </source>
</evidence>
<dbReference type="InterPro" id="IPR015421">
    <property type="entry name" value="PyrdxlP-dep_Trfase_major"/>
</dbReference>
<evidence type="ECO:0000256" key="5">
    <source>
        <dbReference type="RuleBase" id="RU003693"/>
    </source>
</evidence>
<accession>A0A2T0QYS7</accession>
<evidence type="ECO:0000256" key="3">
    <source>
        <dbReference type="ARBA" id="ARBA00022679"/>
    </source>
</evidence>
<protein>
    <submittedName>
        <fullName evidence="7">Histidinol-phosphate aminotransferase</fullName>
    </submittedName>
</protein>
<keyword evidence="3 7" id="KW-0808">Transferase</keyword>
<comment type="cofactor">
    <cofactor evidence="1 5">
        <name>pyridoxal 5'-phosphate</name>
        <dbReference type="ChEBI" id="CHEBI:597326"/>
    </cofactor>
</comment>
<dbReference type="InterPro" id="IPR015422">
    <property type="entry name" value="PyrdxlP-dep_Trfase_small"/>
</dbReference>
<dbReference type="Proteomes" id="UP000238083">
    <property type="component" value="Unassembled WGS sequence"/>
</dbReference>
<reference evidence="7 8" key="1">
    <citation type="submission" date="2018-03" db="EMBL/GenBank/DDBJ databases">
        <title>Genomic Encyclopedia of Archaeal and Bacterial Type Strains, Phase II (KMG-II): from individual species to whole genera.</title>
        <authorList>
            <person name="Goeker M."/>
        </authorList>
    </citation>
    <scope>NUCLEOTIDE SEQUENCE [LARGE SCALE GENOMIC DNA]</scope>
    <source>
        <strain evidence="7 8">DSM 19711</strain>
    </source>
</reference>
<dbReference type="RefSeq" id="WP_106214531.1">
    <property type="nucleotide sequence ID" value="NZ_PVZF01000013.1"/>
</dbReference>
<dbReference type="GO" id="GO:0008483">
    <property type="term" value="F:transaminase activity"/>
    <property type="evidence" value="ECO:0007669"/>
    <property type="project" value="UniProtKB-KW"/>
</dbReference>
<evidence type="ECO:0000256" key="1">
    <source>
        <dbReference type="ARBA" id="ARBA00001933"/>
    </source>
</evidence>
<evidence type="ECO:0000313" key="8">
    <source>
        <dbReference type="Proteomes" id="UP000238083"/>
    </source>
</evidence>
<dbReference type="CDD" id="cd00609">
    <property type="entry name" value="AAT_like"/>
    <property type="match status" value="1"/>
</dbReference>
<dbReference type="InterPro" id="IPR004839">
    <property type="entry name" value="Aminotransferase_I/II_large"/>
</dbReference>
<evidence type="ECO:0000259" key="6">
    <source>
        <dbReference type="Pfam" id="PF00155"/>
    </source>
</evidence>
<dbReference type="OrthoDB" id="9809616at2"/>
<name>A0A2T0QYS7_9ACTN</name>
<evidence type="ECO:0000256" key="4">
    <source>
        <dbReference type="ARBA" id="ARBA00022898"/>
    </source>
</evidence>
<dbReference type="Gene3D" id="3.40.640.10">
    <property type="entry name" value="Type I PLP-dependent aspartate aminotransferase-like (Major domain)"/>
    <property type="match status" value="1"/>
</dbReference>